<sequence>CPSLGELGGSGGRSRALARRQEAELRRCFYSGTVNGQSGSAVAVSLCQGMRGAFYADGEEYLIEPAMGGWTPSPNPDLTRSHLIRRREDRSGDGGGEGEEEGTRRRDRGEEEAARPSPSPGGGAGAKPRSKRFVSEARYIETLLVADPSMVRFHGSGLQHYLLTLLAVVARLYRDPSIRNLVNVVVVKVLLVEEEAAGPPVSANAGLTLRNFCSWQLDHNPPGERHPEHFDTAILFTRQNICGQQSCDTMGVADTGTMCDTSRSCAVIEDDGLQAAYTTAHELGHELSMPHDDSKTCDKLFGHIEKKHVMTPVFTHLNRTLPWSPCSAFHITEFFDHGHGDCLLDAPVKTIPLPTTLPGQTYNLDEQCQQTFGEEYRHCPNMSNSDACSHLWCRIADQPLCHTKNGSLPLADGTPCGHDAICIDSACLNTAELTNMKTVVEGNWGSWSPWGECSRTCGGGVQFSFRDCSDPVPQNGGKYCEGQRTQYQSCNTHGCPTSNGKSIREEQCEKYNSWNYRDLAGNLVEWIPKYSGVSPRDRCKLFCRVKGRSEFKVFELKVIDGTQCGPETTSICVQGQCVKAGCDHVIGSVKKLDKCAVCGGDSSTCRKITGSLNKARYGYNDIVTIPAGATNIDVKQRSHKGIKHDGNYLAVKLLDKYILNGAYSVIPMEQDIPVGGAILKYSGSSTTLERIQSFQQLQEPLTIQLLSITTDALLPPRVKYSFFIPKGVPFSKGKAKAPKKSPNAIKQSVVSQWSLGEWSQCSRSCGSGRQRRIVECKDNHGQVSLECDMALQPDDTRPCANVPCPLWQLSSWSPCSRTCGLGQRERSALCVEYTGKTVEEEKCNSTKELKPVTEACVLQQC</sequence>
<evidence type="ECO:0000256" key="15">
    <source>
        <dbReference type="PIRSR" id="PIRSR613273-1"/>
    </source>
</evidence>
<keyword evidence="16" id="KW-0106">Calcium</keyword>
<dbReference type="FunFam" id="3.40.390.10:FF:000001">
    <property type="entry name" value="A disintegrin and metalloproteinase with thrombospondin motifs 1"/>
    <property type="match status" value="1"/>
</dbReference>
<dbReference type="SMART" id="SM00209">
    <property type="entry name" value="TSP1"/>
    <property type="match status" value="3"/>
</dbReference>
<keyword evidence="8" id="KW-0677">Repeat</keyword>
<dbReference type="Gene3D" id="3.40.390.10">
    <property type="entry name" value="Collagenase (Catalytic Domain)"/>
    <property type="match status" value="1"/>
</dbReference>
<dbReference type="InterPro" id="IPR013277">
    <property type="entry name" value="Pept_M12B_ADAM-TS8"/>
</dbReference>
<evidence type="ECO:0000256" key="4">
    <source>
        <dbReference type="ARBA" id="ARBA00022670"/>
    </source>
</evidence>
<feature type="binding site" evidence="16 18">
    <location>
        <position position="281"/>
    </location>
    <ligand>
        <name>Zn(2+)</name>
        <dbReference type="ChEBI" id="CHEBI:29105"/>
        <note>catalytic</note>
    </ligand>
</feature>
<feature type="disulfide bond" evidence="17">
    <location>
        <begin position="468"/>
        <end position="480"/>
    </location>
</feature>
<dbReference type="InterPro" id="IPR006586">
    <property type="entry name" value="ADAM_Cys-rich"/>
</dbReference>
<feature type="binding site" evidence="16">
    <location>
        <position position="141"/>
    </location>
    <ligand>
        <name>Ca(2+)</name>
        <dbReference type="ChEBI" id="CHEBI:29108"/>
        <label>2</label>
    </ligand>
</feature>
<feature type="disulfide bond" evidence="17">
    <location>
        <begin position="213"/>
        <end position="265"/>
    </location>
</feature>
<dbReference type="FunFam" id="2.20.100.10:FF:000006">
    <property type="entry name" value="A disintegrin and metalloproteinase with thrombospondin motifs 1"/>
    <property type="match status" value="1"/>
</dbReference>
<evidence type="ECO:0000256" key="7">
    <source>
        <dbReference type="ARBA" id="ARBA00022729"/>
    </source>
</evidence>
<dbReference type="PANTHER" id="PTHR13723:SF41">
    <property type="entry name" value="A DISINTEGRIN AND METALLOPROTEINASE WITH THROMBOSPONDIN MOTIFS 8"/>
    <property type="match status" value="1"/>
</dbReference>
<comment type="subcellular location">
    <subcellularLocation>
        <location evidence="1">Secreted</location>
        <location evidence="1">Extracellular space</location>
        <location evidence="1">Extracellular matrix</location>
    </subcellularLocation>
</comment>
<keyword evidence="10 16" id="KW-0862">Zinc</keyword>
<organism evidence="21 22">
    <name type="scientific">Callorhinchus milii</name>
    <name type="common">Ghost shark</name>
    <dbReference type="NCBI Taxonomy" id="7868"/>
    <lineage>
        <taxon>Eukaryota</taxon>
        <taxon>Metazoa</taxon>
        <taxon>Chordata</taxon>
        <taxon>Craniata</taxon>
        <taxon>Vertebrata</taxon>
        <taxon>Chondrichthyes</taxon>
        <taxon>Holocephali</taxon>
        <taxon>Chimaeriformes</taxon>
        <taxon>Callorhinchidae</taxon>
        <taxon>Callorhinchus</taxon>
    </lineage>
</organism>
<dbReference type="FunFam" id="2.20.100.10:FF:000005">
    <property type="entry name" value="ADAM metallopeptidase with thrombospondin type 1 motif 9"/>
    <property type="match status" value="1"/>
</dbReference>
<dbReference type="Pfam" id="PF19236">
    <property type="entry name" value="ADAMTS_CR_3"/>
    <property type="match status" value="1"/>
</dbReference>
<dbReference type="InterPro" id="IPR041645">
    <property type="entry name" value="ADAMTS_CR_2"/>
</dbReference>
<dbReference type="Pfam" id="PF17771">
    <property type="entry name" value="ADAMTS_CR_2"/>
    <property type="match status" value="1"/>
</dbReference>
<dbReference type="InterPro" id="IPR036383">
    <property type="entry name" value="TSP1_rpt_sf"/>
</dbReference>
<evidence type="ECO:0000256" key="11">
    <source>
        <dbReference type="ARBA" id="ARBA00023049"/>
    </source>
</evidence>
<dbReference type="GO" id="GO:0031012">
    <property type="term" value="C:extracellular matrix"/>
    <property type="evidence" value="ECO:0007669"/>
    <property type="project" value="TreeGrafter"/>
</dbReference>
<dbReference type="SUPFAM" id="SSF82895">
    <property type="entry name" value="TSP-1 type 1 repeat"/>
    <property type="match status" value="3"/>
</dbReference>
<feature type="disulfide bond" evidence="17">
    <location>
        <begin position="368"/>
        <end position="393"/>
    </location>
</feature>
<name>A0A4W3HBY8_CALMI</name>
<feature type="region of interest" description="Disordered" evidence="19">
    <location>
        <begin position="84"/>
        <end position="130"/>
    </location>
</feature>
<reference evidence="21" key="5">
    <citation type="submission" date="2025-09" db="UniProtKB">
        <authorList>
            <consortium name="Ensembl"/>
        </authorList>
    </citation>
    <scope>IDENTIFICATION</scope>
</reference>
<dbReference type="PANTHER" id="PTHR13723">
    <property type="entry name" value="ADAMTS A DISINTEGRIN AND METALLOPROTEASE WITH THROMBOSPONDIN MOTIFS PROTEASE"/>
    <property type="match status" value="1"/>
</dbReference>
<dbReference type="PROSITE" id="PS50092">
    <property type="entry name" value="TSP1"/>
    <property type="match status" value="3"/>
</dbReference>
<evidence type="ECO:0000256" key="16">
    <source>
        <dbReference type="PIRSR" id="PIRSR613273-2"/>
    </source>
</evidence>
<evidence type="ECO:0000256" key="3">
    <source>
        <dbReference type="ARBA" id="ARBA00022530"/>
    </source>
</evidence>
<dbReference type="Gene3D" id="3.40.1620.60">
    <property type="match status" value="2"/>
</dbReference>
<keyword evidence="2" id="KW-0964">Secreted</keyword>
<evidence type="ECO:0000256" key="19">
    <source>
        <dbReference type="SAM" id="MobiDB-lite"/>
    </source>
</evidence>
<dbReference type="InterPro" id="IPR000884">
    <property type="entry name" value="TSP1_rpt"/>
</dbReference>
<dbReference type="SMART" id="SM00608">
    <property type="entry name" value="ACR"/>
    <property type="match status" value="1"/>
</dbReference>
<comment type="caution">
    <text evidence="18">Lacks conserved residue(s) required for the propagation of feature annotation.</text>
</comment>
<dbReference type="InterPro" id="IPR024079">
    <property type="entry name" value="MetalloPept_cat_dom_sf"/>
</dbReference>
<feature type="disulfide bond" evidence="17">
    <location>
        <begin position="416"/>
        <end position="427"/>
    </location>
</feature>
<feature type="domain" description="Peptidase M12B" evidence="20">
    <location>
        <begin position="138"/>
        <end position="347"/>
    </location>
</feature>
<evidence type="ECO:0000256" key="14">
    <source>
        <dbReference type="ARBA" id="ARBA00023180"/>
    </source>
</evidence>
<feature type="compositionally biased region" description="Basic and acidic residues" evidence="19">
    <location>
        <begin position="101"/>
        <end position="114"/>
    </location>
</feature>
<keyword evidence="12" id="KW-0865">Zymogen</keyword>
<feature type="disulfide bond" evidence="17">
    <location>
        <begin position="457"/>
        <end position="495"/>
    </location>
</feature>
<dbReference type="PROSITE" id="PS50215">
    <property type="entry name" value="ADAM_MEPRO"/>
    <property type="match status" value="1"/>
</dbReference>
<feature type="active site" evidence="15 18">
    <location>
        <position position="282"/>
    </location>
</feature>
<keyword evidence="9" id="KW-0378">Hydrolase</keyword>
<dbReference type="Pfam" id="PF01421">
    <property type="entry name" value="Reprolysin"/>
    <property type="match status" value="1"/>
</dbReference>
<dbReference type="GeneTree" id="ENSGT00940000156815"/>
<reference evidence="21" key="4">
    <citation type="submission" date="2025-08" db="UniProtKB">
        <authorList>
            <consortium name="Ensembl"/>
        </authorList>
    </citation>
    <scope>IDENTIFICATION</scope>
</reference>
<feature type="disulfide bond" evidence="17">
    <location>
        <begin position="388"/>
        <end position="422"/>
    </location>
</feature>
<reference evidence="22" key="3">
    <citation type="journal article" date="2014" name="Nature">
        <title>Elephant shark genome provides unique insights into gnathostome evolution.</title>
        <authorList>
            <consortium name="International Elephant Shark Genome Sequencing Consortium"/>
            <person name="Venkatesh B."/>
            <person name="Lee A.P."/>
            <person name="Ravi V."/>
            <person name="Maurya A.K."/>
            <person name="Lian M.M."/>
            <person name="Swann J.B."/>
            <person name="Ohta Y."/>
            <person name="Flajnik M.F."/>
            <person name="Sutoh Y."/>
            <person name="Kasahara M."/>
            <person name="Hoon S."/>
            <person name="Gangu V."/>
            <person name="Roy S.W."/>
            <person name="Irimia M."/>
            <person name="Korzh V."/>
            <person name="Kondrychyn I."/>
            <person name="Lim Z.W."/>
            <person name="Tay B.H."/>
            <person name="Tohari S."/>
            <person name="Kong K.W."/>
            <person name="Ho S."/>
            <person name="Lorente-Galdos B."/>
            <person name="Quilez J."/>
            <person name="Marques-Bonet T."/>
            <person name="Raney B.J."/>
            <person name="Ingham P.W."/>
            <person name="Tay A."/>
            <person name="Hillier L.W."/>
            <person name="Minx P."/>
            <person name="Boehm T."/>
            <person name="Wilson R.K."/>
            <person name="Brenner S."/>
            <person name="Warren W.C."/>
        </authorList>
    </citation>
    <scope>NUCLEOTIDE SEQUENCE [LARGE SCALE GENOMIC DNA]</scope>
</reference>
<evidence type="ECO:0000256" key="18">
    <source>
        <dbReference type="PROSITE-ProRule" id="PRU00276"/>
    </source>
</evidence>
<feature type="disulfide bond" evidence="17">
    <location>
        <begin position="453"/>
        <end position="490"/>
    </location>
</feature>
<keyword evidence="3" id="KW-0272">Extracellular matrix</keyword>
<evidence type="ECO:0000256" key="2">
    <source>
        <dbReference type="ARBA" id="ARBA00022525"/>
    </source>
</evidence>
<dbReference type="InterPro" id="IPR045371">
    <property type="entry name" value="ADAMTS_CR_3"/>
</dbReference>
<evidence type="ECO:0000256" key="1">
    <source>
        <dbReference type="ARBA" id="ARBA00004498"/>
    </source>
</evidence>
<evidence type="ECO:0000313" key="22">
    <source>
        <dbReference type="Proteomes" id="UP000314986"/>
    </source>
</evidence>
<keyword evidence="7" id="KW-0732">Signal</keyword>
<feature type="binding site" evidence="16">
    <location>
        <position position="342"/>
    </location>
    <ligand>
        <name>Ca(2+)</name>
        <dbReference type="ChEBI" id="CHEBI:29108"/>
        <label>1</label>
    </ligand>
</feature>
<dbReference type="Ensembl" id="ENSCMIT00000013628.1">
    <property type="protein sequence ID" value="ENSCMIP00000013336.1"/>
    <property type="gene ID" value="ENSCMIG00000006690.1"/>
</dbReference>
<dbReference type="InterPro" id="IPR013273">
    <property type="entry name" value="ADAMTS/ADAMTS-like"/>
</dbReference>
<dbReference type="PRINTS" id="PR01861">
    <property type="entry name" value="ADAMTS8"/>
</dbReference>
<dbReference type="InterPro" id="IPR050439">
    <property type="entry name" value="ADAMTS_ADAMTS-like"/>
</dbReference>
<dbReference type="Proteomes" id="UP000314986">
    <property type="component" value="Unassembled WGS sequence"/>
</dbReference>
<dbReference type="PRINTS" id="PR01857">
    <property type="entry name" value="ADAMTSFAMILY"/>
</dbReference>
<evidence type="ECO:0000256" key="8">
    <source>
        <dbReference type="ARBA" id="ARBA00022737"/>
    </source>
</evidence>
<feature type="disulfide bond" evidence="17">
    <location>
        <begin position="259"/>
        <end position="342"/>
    </location>
</feature>
<protein>
    <recommendedName>
        <fullName evidence="20">Peptidase M12B domain-containing protein</fullName>
    </recommendedName>
</protein>
<comment type="cofactor">
    <cofactor evidence="16">
        <name>Zn(2+)</name>
        <dbReference type="ChEBI" id="CHEBI:29105"/>
    </cofactor>
    <text evidence="16">Binds 1 zinc ion per subunit.</text>
</comment>
<evidence type="ECO:0000256" key="9">
    <source>
        <dbReference type="ARBA" id="ARBA00022801"/>
    </source>
</evidence>
<dbReference type="GO" id="GO:0030198">
    <property type="term" value="P:extracellular matrix organization"/>
    <property type="evidence" value="ECO:0007669"/>
    <property type="project" value="InterPro"/>
</dbReference>
<feature type="disulfide bond" evidence="17">
    <location>
        <begin position="379"/>
        <end position="401"/>
    </location>
</feature>
<proteinExistence type="predicted"/>
<dbReference type="Pfam" id="PF00090">
    <property type="entry name" value="TSP_1"/>
    <property type="match status" value="1"/>
</dbReference>
<evidence type="ECO:0000256" key="17">
    <source>
        <dbReference type="PIRSR" id="PIRSR613273-3"/>
    </source>
</evidence>
<evidence type="ECO:0000313" key="21">
    <source>
        <dbReference type="Ensembl" id="ENSCMIP00000013336.1"/>
    </source>
</evidence>
<feature type="binding site" evidence="16">
    <location>
        <position position="345"/>
    </location>
    <ligand>
        <name>Ca(2+)</name>
        <dbReference type="ChEBI" id="CHEBI:29108"/>
        <label>2</label>
    </ligand>
</feature>
<feature type="binding site" evidence="16">
    <location>
        <position position="345"/>
    </location>
    <ligand>
        <name>Ca(2+)</name>
        <dbReference type="ChEBI" id="CHEBI:29108"/>
        <label>1</label>
    </ligand>
</feature>
<keyword evidence="4" id="KW-0645">Protease</keyword>
<reference evidence="22" key="1">
    <citation type="journal article" date="2006" name="Science">
        <title>Ancient noncoding elements conserved in the human genome.</title>
        <authorList>
            <person name="Venkatesh B."/>
            <person name="Kirkness E.F."/>
            <person name="Loh Y.H."/>
            <person name="Halpern A.L."/>
            <person name="Lee A.P."/>
            <person name="Johnson J."/>
            <person name="Dandona N."/>
            <person name="Viswanathan L.D."/>
            <person name="Tay A."/>
            <person name="Venter J.C."/>
            <person name="Strausberg R.L."/>
            <person name="Brenner S."/>
        </authorList>
    </citation>
    <scope>NUCLEOTIDE SEQUENCE [LARGE SCALE GENOMIC DNA]</scope>
</reference>
<evidence type="ECO:0000256" key="12">
    <source>
        <dbReference type="ARBA" id="ARBA00023145"/>
    </source>
</evidence>
<feature type="binding site" evidence="16 18">
    <location>
        <position position="291"/>
    </location>
    <ligand>
        <name>Zn(2+)</name>
        <dbReference type="ChEBI" id="CHEBI:29105"/>
        <note>catalytic</note>
    </ligand>
</feature>
<dbReference type="CDD" id="cd04273">
    <property type="entry name" value="ZnMc_ADAMTS_like"/>
    <property type="match status" value="1"/>
</dbReference>
<keyword evidence="11" id="KW-0482">Metalloprotease</keyword>
<dbReference type="InterPro" id="IPR010294">
    <property type="entry name" value="ADAMTS_spacer1"/>
</dbReference>
<evidence type="ECO:0000256" key="5">
    <source>
        <dbReference type="ARBA" id="ARBA00022685"/>
    </source>
</evidence>
<evidence type="ECO:0000256" key="6">
    <source>
        <dbReference type="ARBA" id="ARBA00022723"/>
    </source>
</evidence>
<reference evidence="22" key="2">
    <citation type="journal article" date="2007" name="PLoS Biol.">
        <title>Survey sequencing and comparative analysis of the elephant shark (Callorhinchus milii) genome.</title>
        <authorList>
            <person name="Venkatesh B."/>
            <person name="Kirkness E.F."/>
            <person name="Loh Y.H."/>
            <person name="Halpern A.L."/>
            <person name="Lee A.P."/>
            <person name="Johnson J."/>
            <person name="Dandona N."/>
            <person name="Viswanathan L.D."/>
            <person name="Tay A."/>
            <person name="Venter J.C."/>
            <person name="Strausberg R.L."/>
            <person name="Brenner S."/>
        </authorList>
    </citation>
    <scope>NUCLEOTIDE SEQUENCE [LARGE SCALE GENOMIC DNA]</scope>
</reference>
<keyword evidence="6 16" id="KW-0479">Metal-binding</keyword>
<keyword evidence="14" id="KW-0325">Glycoprotein</keyword>
<keyword evidence="5" id="KW-0165">Cleavage on pair of basic residues</keyword>
<dbReference type="Pfam" id="PF19030">
    <property type="entry name" value="TSP1_ADAMTS"/>
    <property type="match status" value="2"/>
</dbReference>
<evidence type="ECO:0000259" key="20">
    <source>
        <dbReference type="PROSITE" id="PS50215"/>
    </source>
</evidence>
<dbReference type="AlphaFoldDB" id="A0A4W3HBY8"/>
<dbReference type="GO" id="GO:0006508">
    <property type="term" value="P:proteolysis"/>
    <property type="evidence" value="ECO:0007669"/>
    <property type="project" value="UniProtKB-KW"/>
</dbReference>
<feature type="disulfide bond" evidence="17">
    <location>
        <begin position="297"/>
        <end position="326"/>
    </location>
</feature>
<dbReference type="FunFam" id="2.60.120.830:FF:000001">
    <property type="entry name" value="A disintegrin and metalloproteinase with thrombospondin motifs 1"/>
    <property type="match status" value="1"/>
</dbReference>
<dbReference type="Pfam" id="PF05986">
    <property type="entry name" value="ADAMTS_spacer1"/>
    <property type="match status" value="1"/>
</dbReference>
<dbReference type="InterPro" id="IPR001590">
    <property type="entry name" value="Peptidase_M12B"/>
</dbReference>
<feature type="disulfide bond" evidence="17">
    <location>
        <begin position="242"/>
        <end position="247"/>
    </location>
</feature>
<dbReference type="SUPFAM" id="SSF55486">
    <property type="entry name" value="Metalloproteases ('zincins'), catalytic domain"/>
    <property type="match status" value="1"/>
</dbReference>
<accession>A0A4W3HBY8</accession>
<keyword evidence="22" id="KW-1185">Reference proteome</keyword>
<feature type="binding site" evidence="16 18">
    <location>
        <position position="285"/>
    </location>
    <ligand>
        <name>Zn(2+)</name>
        <dbReference type="ChEBI" id="CHEBI:29105"/>
        <note>catalytic</note>
    </ligand>
</feature>
<evidence type="ECO:0000256" key="13">
    <source>
        <dbReference type="ARBA" id="ARBA00023157"/>
    </source>
</evidence>
<dbReference type="Gene3D" id="2.20.100.10">
    <property type="entry name" value="Thrombospondin type-1 (TSP1) repeat"/>
    <property type="match status" value="3"/>
</dbReference>
<feature type="binding site" evidence="16">
    <location>
        <position position="141"/>
    </location>
    <ligand>
        <name>Ca(2+)</name>
        <dbReference type="ChEBI" id="CHEBI:29108"/>
        <label>1</label>
    </ligand>
</feature>
<dbReference type="GO" id="GO:0008270">
    <property type="term" value="F:zinc ion binding"/>
    <property type="evidence" value="ECO:0007669"/>
    <property type="project" value="InterPro"/>
</dbReference>
<feature type="binding site" evidence="16">
    <location>
        <position position="231"/>
    </location>
    <ligand>
        <name>Ca(2+)</name>
        <dbReference type="ChEBI" id="CHEBI:29108"/>
        <label>1</label>
    </ligand>
</feature>
<evidence type="ECO:0000256" key="10">
    <source>
        <dbReference type="ARBA" id="ARBA00022833"/>
    </source>
</evidence>
<keyword evidence="13 17" id="KW-1015">Disulfide bond</keyword>
<dbReference type="GO" id="GO:0004222">
    <property type="term" value="F:metalloendopeptidase activity"/>
    <property type="evidence" value="ECO:0007669"/>
    <property type="project" value="InterPro"/>
</dbReference>
<dbReference type="Gene3D" id="2.60.120.830">
    <property type="match status" value="1"/>
</dbReference>